<dbReference type="InterPro" id="IPR037147">
    <property type="entry name" value="Ribosomal_bL28_sf"/>
</dbReference>
<evidence type="ECO:0000256" key="2">
    <source>
        <dbReference type="ARBA" id="ARBA00022980"/>
    </source>
</evidence>
<dbReference type="InterPro" id="IPR001383">
    <property type="entry name" value="Ribosomal_bL28_bact-type"/>
</dbReference>
<comment type="caution">
    <text evidence="6">The sequence shown here is derived from an EMBL/GenBank/DDBJ whole genome shotgun (WGS) entry which is preliminary data.</text>
</comment>
<gene>
    <name evidence="6" type="primary">rpmB</name>
    <name evidence="6" type="ORF">DB43_GF00390</name>
</gene>
<evidence type="ECO:0000256" key="1">
    <source>
        <dbReference type="ARBA" id="ARBA00008760"/>
    </source>
</evidence>
<evidence type="ECO:0000313" key="6">
    <source>
        <dbReference type="EMBL" id="KIA77497.1"/>
    </source>
</evidence>
<dbReference type="InterPro" id="IPR034704">
    <property type="entry name" value="Ribosomal_bL28/bL31-like_sf"/>
</dbReference>
<proteinExistence type="inferred from homology"/>
<sequence>MSKVCPVTGKKTTRGFKYAIRGIAKKKKGIGLKVTGKTKRRFKANLADRKLWLAEENRFVSIPNLSISGLRTLEKKEGGVAAYVRQVRSQHKAS</sequence>
<dbReference type="AlphaFoldDB" id="A0A0C1E8H9"/>
<dbReference type="Pfam" id="PF00830">
    <property type="entry name" value="Ribosomal_L28"/>
    <property type="match status" value="1"/>
</dbReference>
<dbReference type="Proteomes" id="UP000031307">
    <property type="component" value="Unassembled WGS sequence"/>
</dbReference>
<accession>A0A0C1E8H9</accession>
<dbReference type="NCBIfam" id="TIGR00009">
    <property type="entry name" value="L28"/>
    <property type="match status" value="1"/>
</dbReference>
<dbReference type="EMBL" id="JSAM01000075">
    <property type="protein sequence ID" value="KIA77497.1"/>
    <property type="molecule type" value="Genomic_DNA"/>
</dbReference>
<dbReference type="SUPFAM" id="SSF143800">
    <property type="entry name" value="L28p-like"/>
    <property type="match status" value="1"/>
</dbReference>
<comment type="similarity">
    <text evidence="1">Belongs to the bacterial ribosomal protein bL28 family.</text>
</comment>
<dbReference type="GO" id="GO:0006412">
    <property type="term" value="P:translation"/>
    <property type="evidence" value="ECO:0007669"/>
    <property type="project" value="InterPro"/>
</dbReference>
<protein>
    <recommendedName>
        <fullName evidence="4">Large ribosomal subunit protein bL28</fullName>
    </recommendedName>
    <alternativeName>
        <fullName evidence="5">50S ribosomal protein L28</fullName>
    </alternativeName>
</protein>
<evidence type="ECO:0000313" key="7">
    <source>
        <dbReference type="Proteomes" id="UP000031307"/>
    </source>
</evidence>
<dbReference type="Gene3D" id="2.30.170.40">
    <property type="entry name" value="Ribosomal protein L28/L24"/>
    <property type="match status" value="1"/>
</dbReference>
<organism evidence="6 7">
    <name type="scientific">Parachlamydia acanthamoebae</name>
    <dbReference type="NCBI Taxonomy" id="83552"/>
    <lineage>
        <taxon>Bacteria</taxon>
        <taxon>Pseudomonadati</taxon>
        <taxon>Chlamydiota</taxon>
        <taxon>Chlamydiia</taxon>
        <taxon>Parachlamydiales</taxon>
        <taxon>Parachlamydiaceae</taxon>
        <taxon>Parachlamydia</taxon>
    </lineage>
</organism>
<evidence type="ECO:0000256" key="5">
    <source>
        <dbReference type="ARBA" id="ARBA00035475"/>
    </source>
</evidence>
<evidence type="ECO:0000256" key="3">
    <source>
        <dbReference type="ARBA" id="ARBA00023274"/>
    </source>
</evidence>
<dbReference type="RefSeq" id="WP_006340192.1">
    <property type="nucleotide sequence ID" value="NZ_BAWW01000008.1"/>
</dbReference>
<dbReference type="InterPro" id="IPR026569">
    <property type="entry name" value="Ribosomal_bL28"/>
</dbReference>
<dbReference type="GO" id="GO:0003735">
    <property type="term" value="F:structural constituent of ribosome"/>
    <property type="evidence" value="ECO:0007669"/>
    <property type="project" value="InterPro"/>
</dbReference>
<reference evidence="6 7" key="1">
    <citation type="journal article" date="2014" name="Mol. Biol. Evol.">
        <title>Massive expansion of Ubiquitination-related gene families within the Chlamydiae.</title>
        <authorList>
            <person name="Domman D."/>
            <person name="Collingro A."/>
            <person name="Lagkouvardos I."/>
            <person name="Gehre L."/>
            <person name="Weinmaier T."/>
            <person name="Rattei T."/>
            <person name="Subtil A."/>
            <person name="Horn M."/>
        </authorList>
    </citation>
    <scope>NUCLEOTIDE SEQUENCE [LARGE SCALE GENOMIC DNA]</scope>
    <source>
        <strain evidence="6 7">OEW1</strain>
    </source>
</reference>
<keyword evidence="2 6" id="KW-0689">Ribosomal protein</keyword>
<evidence type="ECO:0000256" key="4">
    <source>
        <dbReference type="ARBA" id="ARBA00035174"/>
    </source>
</evidence>
<dbReference type="GO" id="GO:1990904">
    <property type="term" value="C:ribonucleoprotein complex"/>
    <property type="evidence" value="ECO:0007669"/>
    <property type="project" value="UniProtKB-KW"/>
</dbReference>
<dbReference type="PATRIC" id="fig|83552.4.peg.1361"/>
<dbReference type="GO" id="GO:0005840">
    <property type="term" value="C:ribosome"/>
    <property type="evidence" value="ECO:0007669"/>
    <property type="project" value="UniProtKB-KW"/>
</dbReference>
<keyword evidence="3" id="KW-0687">Ribonucleoprotein</keyword>
<name>A0A0C1E8H9_9BACT</name>